<gene>
    <name evidence="1" type="ORF">ACOLOM_LOCUS12171</name>
</gene>
<proteinExistence type="predicted"/>
<sequence>YLVEKFYPQFLQTYNDLPREIYRADMARNMYMHAFGGVYADLDLVPLQPLTKHIPMLADASHSPMKLAFVGHMSDDNFQHSIPNAFMASTTPGHPFWLKPLEFIQEHISSRAYNAHPEELTGPVALRSCVKEWEKDSLQRYADGVFDRVEVLENGKVCESFFSPEPSDVFALDISIQLVGFTVPAS</sequence>
<accession>A0ACA9Q7J1</accession>
<reference evidence="1" key="1">
    <citation type="submission" date="2021-06" db="EMBL/GenBank/DDBJ databases">
        <authorList>
            <person name="Kallberg Y."/>
            <person name="Tangrot J."/>
            <person name="Rosling A."/>
        </authorList>
    </citation>
    <scope>NUCLEOTIDE SEQUENCE</scope>
    <source>
        <strain evidence="1">CL356</strain>
    </source>
</reference>
<dbReference type="EMBL" id="CAJVPT010047838">
    <property type="protein sequence ID" value="CAG8740873.1"/>
    <property type="molecule type" value="Genomic_DNA"/>
</dbReference>
<feature type="non-terminal residue" evidence="1">
    <location>
        <position position="1"/>
    </location>
</feature>
<evidence type="ECO:0000313" key="2">
    <source>
        <dbReference type="Proteomes" id="UP000789525"/>
    </source>
</evidence>
<organism evidence="1 2">
    <name type="scientific">Acaulospora colombiana</name>
    <dbReference type="NCBI Taxonomy" id="27376"/>
    <lineage>
        <taxon>Eukaryota</taxon>
        <taxon>Fungi</taxon>
        <taxon>Fungi incertae sedis</taxon>
        <taxon>Mucoromycota</taxon>
        <taxon>Glomeromycotina</taxon>
        <taxon>Glomeromycetes</taxon>
        <taxon>Diversisporales</taxon>
        <taxon>Acaulosporaceae</taxon>
        <taxon>Acaulospora</taxon>
    </lineage>
</organism>
<keyword evidence="2" id="KW-1185">Reference proteome</keyword>
<name>A0ACA9Q7J1_9GLOM</name>
<protein>
    <submittedName>
        <fullName evidence="1">1221_t:CDS:1</fullName>
    </submittedName>
</protein>
<dbReference type="Proteomes" id="UP000789525">
    <property type="component" value="Unassembled WGS sequence"/>
</dbReference>
<evidence type="ECO:0000313" key="1">
    <source>
        <dbReference type="EMBL" id="CAG8740873.1"/>
    </source>
</evidence>
<feature type="non-terminal residue" evidence="1">
    <location>
        <position position="186"/>
    </location>
</feature>
<comment type="caution">
    <text evidence="1">The sequence shown here is derived from an EMBL/GenBank/DDBJ whole genome shotgun (WGS) entry which is preliminary data.</text>
</comment>